<keyword evidence="1" id="KW-0315">Glutamine amidotransferase</keyword>
<reference evidence="2" key="1">
    <citation type="submission" date="2017-09" db="EMBL/GenBank/DDBJ databases">
        <title>Metaegenomics of thermophilic ammonia-oxidizing enrichment culture.</title>
        <authorList>
            <person name="Kato S."/>
            <person name="Suzuki K."/>
        </authorList>
    </citation>
    <scope>NUCLEOTIDE SEQUENCE [LARGE SCALE GENOMIC DNA]</scope>
</reference>
<proteinExistence type="predicted"/>
<protein>
    <submittedName>
        <fullName evidence="1">Glutamine amidotransferase</fullName>
        <ecNumber evidence="1">2.4.2.-</ecNumber>
    </submittedName>
</protein>
<dbReference type="SUPFAM" id="SSF52317">
    <property type="entry name" value="Class I glutamine amidotransferase-like"/>
    <property type="match status" value="1"/>
</dbReference>
<organism evidence="1 2">
    <name type="scientific">Candidatus Fervidibacter japonicus</name>
    <dbReference type="NCBI Taxonomy" id="2035412"/>
    <lineage>
        <taxon>Bacteria</taxon>
        <taxon>Candidatus Fervidibacterota</taxon>
        <taxon>Candidatus Fervidibacter</taxon>
    </lineage>
</organism>
<dbReference type="InterPro" id="IPR011697">
    <property type="entry name" value="Peptidase_C26"/>
</dbReference>
<dbReference type="EMBL" id="BEHT01000047">
    <property type="protein sequence ID" value="GBD00020.1"/>
    <property type="molecule type" value="Genomic_DNA"/>
</dbReference>
<dbReference type="InterPro" id="IPR029062">
    <property type="entry name" value="Class_I_gatase-like"/>
</dbReference>
<sequence length="240" mass="25972">MRPLIGITCGLREKDGSVAHELQDRYVQAIVQGGGVPVLLPTLAPEEAPTVAARLDGVVFSGGRDIPPDLYGAEPLPQTETDAAMRRRAAFEICLARTMAEMGKPVLGICLGCQLLNVAFGGTLFQDIPTEVGTDVPHKLAQPPWFAEHPVVVERNSLLARWLGATDITVKSAHHQAIKQLGHGLRVVARCPDGIVEGIEATDGKYIVGVQWHPEAQLDADHARRLFAAFVQVCQTVRKR</sequence>
<dbReference type="GO" id="GO:0005829">
    <property type="term" value="C:cytosol"/>
    <property type="evidence" value="ECO:0007669"/>
    <property type="project" value="TreeGrafter"/>
</dbReference>
<dbReference type="FunFam" id="3.40.50.880:FF:000030">
    <property type="entry name" value="Gamma-glutamyl-gamma-aminobutyrate hydrolase PuuD"/>
    <property type="match status" value="1"/>
</dbReference>
<gene>
    <name evidence="1" type="ORF">HRbin17_02554</name>
</gene>
<dbReference type="GO" id="GO:0016757">
    <property type="term" value="F:glycosyltransferase activity"/>
    <property type="evidence" value="ECO:0007669"/>
    <property type="project" value="UniProtKB-KW"/>
</dbReference>
<dbReference type="Proteomes" id="UP000236173">
    <property type="component" value="Unassembled WGS sequence"/>
</dbReference>
<dbReference type="Pfam" id="PF07722">
    <property type="entry name" value="Peptidase_C26"/>
    <property type="match status" value="1"/>
</dbReference>
<dbReference type="InterPro" id="IPR044668">
    <property type="entry name" value="PuuD-like"/>
</dbReference>
<dbReference type="GO" id="GO:0033969">
    <property type="term" value="F:gamma-glutamyl-gamma-aminobutyrate hydrolase activity"/>
    <property type="evidence" value="ECO:0007669"/>
    <property type="project" value="TreeGrafter"/>
</dbReference>
<dbReference type="PANTHER" id="PTHR43235:SF1">
    <property type="entry name" value="GLUTAMINE AMIDOTRANSFERASE PB2B2.05-RELATED"/>
    <property type="match status" value="1"/>
</dbReference>
<dbReference type="GO" id="GO:0006598">
    <property type="term" value="P:polyamine catabolic process"/>
    <property type="evidence" value="ECO:0007669"/>
    <property type="project" value="TreeGrafter"/>
</dbReference>
<keyword evidence="1" id="KW-0328">Glycosyltransferase</keyword>
<dbReference type="PROSITE" id="PS51273">
    <property type="entry name" value="GATASE_TYPE_1"/>
    <property type="match status" value="1"/>
</dbReference>
<dbReference type="CDD" id="cd01745">
    <property type="entry name" value="GATase1_2"/>
    <property type="match status" value="1"/>
</dbReference>
<dbReference type="PANTHER" id="PTHR43235">
    <property type="entry name" value="GLUTAMINE AMIDOTRANSFERASE PB2B2.05-RELATED"/>
    <property type="match status" value="1"/>
</dbReference>
<comment type="caution">
    <text evidence="1">The sequence shown here is derived from an EMBL/GenBank/DDBJ whole genome shotgun (WGS) entry which is preliminary data.</text>
</comment>
<dbReference type="EC" id="2.4.2.-" evidence="1"/>
<evidence type="ECO:0000313" key="1">
    <source>
        <dbReference type="EMBL" id="GBD00020.1"/>
    </source>
</evidence>
<dbReference type="AlphaFoldDB" id="A0A2H5XFQ6"/>
<dbReference type="Gene3D" id="3.40.50.880">
    <property type="match status" value="1"/>
</dbReference>
<name>A0A2H5XFQ6_9BACT</name>
<evidence type="ECO:0000313" key="2">
    <source>
        <dbReference type="Proteomes" id="UP000236173"/>
    </source>
</evidence>
<keyword evidence="1" id="KW-0808">Transferase</keyword>
<accession>A0A2H5XFQ6</accession>